<feature type="domain" description="DUF4246" evidence="1">
    <location>
        <begin position="41"/>
        <end position="486"/>
    </location>
</feature>
<gene>
    <name evidence="3" type="ORF">T310_3754</name>
</gene>
<reference evidence="3 4" key="1">
    <citation type="submission" date="2015-04" db="EMBL/GenBank/DDBJ databases">
        <authorList>
            <person name="Heijne W.H."/>
            <person name="Fedorova N.D."/>
            <person name="Nierman W.C."/>
            <person name="Vollebregt A.W."/>
            <person name="Zhao Z."/>
            <person name="Wu L."/>
            <person name="Kumar M."/>
            <person name="Stam H."/>
            <person name="van den Berg M.A."/>
            <person name="Pel H.J."/>
        </authorList>
    </citation>
    <scope>NUCLEOTIDE SEQUENCE [LARGE SCALE GENOMIC DNA]</scope>
    <source>
        <strain evidence="3 4">CBS 393.64</strain>
    </source>
</reference>
<dbReference type="AlphaFoldDB" id="A0A0F4YVS8"/>
<dbReference type="STRING" id="1408163.A0A0F4YVS8"/>
<dbReference type="RefSeq" id="XP_013328802.1">
    <property type="nucleotide sequence ID" value="XM_013473348.1"/>
</dbReference>
<organism evidence="3 4">
    <name type="scientific">Rasamsonia emersonii (strain ATCC 16479 / CBS 393.64 / IMI 116815)</name>
    <dbReference type="NCBI Taxonomy" id="1408163"/>
    <lineage>
        <taxon>Eukaryota</taxon>
        <taxon>Fungi</taxon>
        <taxon>Dikarya</taxon>
        <taxon>Ascomycota</taxon>
        <taxon>Pezizomycotina</taxon>
        <taxon>Eurotiomycetes</taxon>
        <taxon>Eurotiomycetidae</taxon>
        <taxon>Eurotiales</taxon>
        <taxon>Trichocomaceae</taxon>
        <taxon>Rasamsonia</taxon>
    </lineage>
</organism>
<dbReference type="InterPro" id="IPR049192">
    <property type="entry name" value="DUF4246_C"/>
</dbReference>
<dbReference type="Proteomes" id="UP000053958">
    <property type="component" value="Unassembled WGS sequence"/>
</dbReference>
<dbReference type="Pfam" id="PF21666">
    <property type="entry name" value="DUF4246_N"/>
    <property type="match status" value="1"/>
</dbReference>
<dbReference type="Pfam" id="PF14033">
    <property type="entry name" value="DUF4246"/>
    <property type="match status" value="1"/>
</dbReference>
<evidence type="ECO:0000313" key="4">
    <source>
        <dbReference type="Proteomes" id="UP000053958"/>
    </source>
</evidence>
<dbReference type="EMBL" id="LASV01000151">
    <property type="protein sequence ID" value="KKA22190.1"/>
    <property type="molecule type" value="Genomic_DNA"/>
</dbReference>
<proteinExistence type="predicted"/>
<dbReference type="OrthoDB" id="415532at2759"/>
<sequence length="548" mass="63710">MMRLMNDLTDVEGWMSKVFDDAFVENWKKRVRAKEDDVSEPMLDWLVEELRFKAQIARYTDAINIHNGDVVKSDSVVLRDLAKDTKQAVKPLEKMEEYALGYNLGSDEGERDYVHPSFFPLVYGRSRILRDRTIGIDDAIAAIGQGDIIPVPKDPATTLSSRVAQQADIYVKPYSSNIQWLPFDVRFREDGGCYIASYINNVHPTKNRDVYHVIERVLEKIIPMWNMTLTPLKDMLHSRSRIEYRRAEYEKREQGTGPEYPQKLVRETQHELDDRIYDWRGGFYKVIQPEPGRFAPIAMPVQLAEGLPPEERNKHRIEAQMDLRHDYGDRGLQVILRIHNARLSPAHPEMVTKWHVEGQMNEHICASSLYFFDNENVEDPLVEFRQASDVEPLQDVIYDKGDSLWLEQVFGLKNNEPAVQEIGGITCREGRAVTWPNILQHRVTVRLKDRSKPGHCKAVNLMLVDPNIRIISTSNVPPQRLDWKDESEGLQELLADLSVDEQVHRLKRDENFPWTVQEAMEFMKKAREEREAFNHYQDVAFRSRTVSI</sequence>
<evidence type="ECO:0000259" key="1">
    <source>
        <dbReference type="Pfam" id="PF14033"/>
    </source>
</evidence>
<evidence type="ECO:0000259" key="2">
    <source>
        <dbReference type="Pfam" id="PF21666"/>
    </source>
</evidence>
<protein>
    <submittedName>
        <fullName evidence="3">Uncharacterized protein</fullName>
    </submittedName>
</protein>
<dbReference type="PANTHER" id="PTHR33119:SF1">
    <property type="entry name" value="FE2OG DIOXYGENASE DOMAIN-CONTAINING PROTEIN"/>
    <property type="match status" value="1"/>
</dbReference>
<name>A0A0F4YVS8_RASE3</name>
<feature type="domain" description="DUF4246" evidence="2">
    <location>
        <begin position="1"/>
        <end position="29"/>
    </location>
</feature>
<comment type="caution">
    <text evidence="3">The sequence shown here is derived from an EMBL/GenBank/DDBJ whole genome shotgun (WGS) entry which is preliminary data.</text>
</comment>
<dbReference type="PANTHER" id="PTHR33119">
    <property type="entry name" value="IFI3P"/>
    <property type="match status" value="1"/>
</dbReference>
<keyword evidence="4" id="KW-1185">Reference proteome</keyword>
<accession>A0A0F4YVS8</accession>
<dbReference type="InterPro" id="IPR049207">
    <property type="entry name" value="DUF4246_N"/>
</dbReference>
<dbReference type="InterPro" id="IPR025340">
    <property type="entry name" value="DUF4246"/>
</dbReference>
<dbReference type="GeneID" id="25316103"/>
<evidence type="ECO:0000313" key="3">
    <source>
        <dbReference type="EMBL" id="KKA22190.1"/>
    </source>
</evidence>